<evidence type="ECO:0000313" key="2">
    <source>
        <dbReference type="EMBL" id="KNE21426.1"/>
    </source>
</evidence>
<reference evidence="3" key="1">
    <citation type="submission" date="2015-07" db="EMBL/GenBank/DDBJ databases">
        <title>Fjat-10053 dsm26.</title>
        <authorList>
            <person name="Liu B."/>
            <person name="Wang J."/>
            <person name="Zhu Y."/>
            <person name="Liu G."/>
            <person name="Chen Q."/>
            <person name="Chen Z."/>
            <person name="Lan J."/>
            <person name="Che J."/>
            <person name="Ge C."/>
            <person name="Shi H."/>
            <person name="Pan Z."/>
            <person name="Liu X."/>
        </authorList>
    </citation>
    <scope>NUCLEOTIDE SEQUENCE [LARGE SCALE GENOMIC DNA]</scope>
    <source>
        <strain evidence="3">DSM 26</strain>
    </source>
</reference>
<dbReference type="RefSeq" id="WP_050350855.1">
    <property type="nucleotide sequence ID" value="NZ_BOSN01000004.1"/>
</dbReference>
<keyword evidence="1" id="KW-0472">Membrane</keyword>
<organism evidence="2 3">
    <name type="scientific">Virgibacillus pantothenticus</name>
    <dbReference type="NCBI Taxonomy" id="1473"/>
    <lineage>
        <taxon>Bacteria</taxon>
        <taxon>Bacillati</taxon>
        <taxon>Bacillota</taxon>
        <taxon>Bacilli</taxon>
        <taxon>Bacillales</taxon>
        <taxon>Bacillaceae</taxon>
        <taxon>Virgibacillus</taxon>
    </lineage>
</organism>
<protein>
    <recommendedName>
        <fullName evidence="4">Permease</fullName>
    </recommendedName>
</protein>
<feature type="transmembrane region" description="Helical" evidence="1">
    <location>
        <begin position="205"/>
        <end position="224"/>
    </location>
</feature>
<dbReference type="AlphaFoldDB" id="A0A0L0QS66"/>
<evidence type="ECO:0000256" key="1">
    <source>
        <dbReference type="SAM" id="Phobius"/>
    </source>
</evidence>
<feature type="transmembrane region" description="Helical" evidence="1">
    <location>
        <begin position="101"/>
        <end position="121"/>
    </location>
</feature>
<name>A0A0L0QS66_VIRPA</name>
<keyword evidence="1" id="KW-0812">Transmembrane</keyword>
<evidence type="ECO:0008006" key="4">
    <source>
        <dbReference type="Google" id="ProtNLM"/>
    </source>
</evidence>
<sequence>MQQWKQAWRIAQLELSHSIGKFFLGYLIVIIFSGFFVFNLQGYLSNGFIFYDMFFILFFIIGANMGPDHFRSKQHFNFAHPLLITQLQLPIEQNILIKSRFVIHFCFTLPVQILFLVVFYLTSPISGLLSIPAYIAFAIIWLSVNLYMGTLLPMSEAIETGFATRIGTVIIAVIIFFIFLFILSGSHLITDHGVVELSIIVAKKWPLIASAISLIIGLAAVKAHQVYMKKFLNKLDYL</sequence>
<accession>A0A0L0QS66</accession>
<feature type="transmembrane region" description="Helical" evidence="1">
    <location>
        <begin position="48"/>
        <end position="66"/>
    </location>
</feature>
<keyword evidence="1" id="KW-1133">Transmembrane helix</keyword>
<dbReference type="GeneID" id="66872825"/>
<gene>
    <name evidence="2" type="ORF">AFK71_07120</name>
</gene>
<keyword evidence="3" id="KW-1185">Reference proteome</keyword>
<feature type="transmembrane region" description="Helical" evidence="1">
    <location>
        <begin position="133"/>
        <end position="154"/>
    </location>
</feature>
<dbReference type="Proteomes" id="UP000036780">
    <property type="component" value="Unassembled WGS sequence"/>
</dbReference>
<comment type="caution">
    <text evidence="2">The sequence shown here is derived from an EMBL/GenBank/DDBJ whole genome shotgun (WGS) entry which is preliminary data.</text>
</comment>
<feature type="transmembrane region" description="Helical" evidence="1">
    <location>
        <begin position="21"/>
        <end position="42"/>
    </location>
</feature>
<proteinExistence type="predicted"/>
<dbReference type="OrthoDB" id="2965073at2"/>
<evidence type="ECO:0000313" key="3">
    <source>
        <dbReference type="Proteomes" id="UP000036780"/>
    </source>
</evidence>
<dbReference type="EMBL" id="LGTO01000005">
    <property type="protein sequence ID" value="KNE21426.1"/>
    <property type="molecule type" value="Genomic_DNA"/>
</dbReference>
<dbReference type="PATRIC" id="fig|1473.5.peg.4446"/>
<feature type="transmembrane region" description="Helical" evidence="1">
    <location>
        <begin position="166"/>
        <end position="185"/>
    </location>
</feature>